<dbReference type="RefSeq" id="WP_184014423.1">
    <property type="nucleotide sequence ID" value="NZ_JACIJC010000001.1"/>
</dbReference>
<keyword evidence="2 5" id="KW-0812">Transmembrane</keyword>
<name>A0A7W9EDP0_9SPHN</name>
<feature type="transmembrane region" description="Helical" evidence="5">
    <location>
        <begin position="190"/>
        <end position="217"/>
    </location>
</feature>
<evidence type="ECO:0000256" key="2">
    <source>
        <dbReference type="ARBA" id="ARBA00022692"/>
    </source>
</evidence>
<dbReference type="InterPro" id="IPR059112">
    <property type="entry name" value="CysZ/EI24"/>
</dbReference>
<comment type="subcellular location">
    <subcellularLocation>
        <location evidence="1">Membrane</location>
        <topology evidence="1">Multi-pass membrane protein</topology>
    </subcellularLocation>
</comment>
<keyword evidence="3 5" id="KW-1133">Transmembrane helix</keyword>
<comment type="caution">
    <text evidence="6">The sequence shown here is derived from an EMBL/GenBank/DDBJ whole genome shotgun (WGS) entry which is preliminary data.</text>
</comment>
<dbReference type="EMBL" id="JACIJC010000001">
    <property type="protein sequence ID" value="MBB5684170.1"/>
    <property type="molecule type" value="Genomic_DNA"/>
</dbReference>
<evidence type="ECO:0000313" key="6">
    <source>
        <dbReference type="EMBL" id="MBB5684170.1"/>
    </source>
</evidence>
<dbReference type="Pfam" id="PF07264">
    <property type="entry name" value="EI24"/>
    <property type="match status" value="1"/>
</dbReference>
<reference evidence="6 7" key="1">
    <citation type="submission" date="2020-08" db="EMBL/GenBank/DDBJ databases">
        <title>Genomic Encyclopedia of Type Strains, Phase IV (KMG-IV): sequencing the most valuable type-strain genomes for metagenomic binning, comparative biology and taxonomic classification.</title>
        <authorList>
            <person name="Goeker M."/>
        </authorList>
    </citation>
    <scope>NUCLEOTIDE SEQUENCE [LARGE SCALE GENOMIC DNA]</scope>
    <source>
        <strain evidence="6 7">DSM 25079</strain>
    </source>
</reference>
<protein>
    <submittedName>
        <fullName evidence="6">Uncharacterized protein involved in cysteine biosynthesis</fullName>
    </submittedName>
</protein>
<evidence type="ECO:0000256" key="4">
    <source>
        <dbReference type="ARBA" id="ARBA00023136"/>
    </source>
</evidence>
<dbReference type="AlphaFoldDB" id="A0A7W9EDP0"/>
<keyword evidence="7" id="KW-1185">Reference proteome</keyword>
<feature type="transmembrane region" description="Helical" evidence="5">
    <location>
        <begin position="61"/>
        <end position="89"/>
    </location>
</feature>
<evidence type="ECO:0000256" key="3">
    <source>
        <dbReference type="ARBA" id="ARBA00022989"/>
    </source>
</evidence>
<feature type="transmembrane region" description="Helical" evidence="5">
    <location>
        <begin position="128"/>
        <end position="155"/>
    </location>
</feature>
<accession>A0A7W9EDP0</accession>
<organism evidence="6 7">
    <name type="scientific">Sphingobium boeckii</name>
    <dbReference type="NCBI Taxonomy" id="1082345"/>
    <lineage>
        <taxon>Bacteria</taxon>
        <taxon>Pseudomonadati</taxon>
        <taxon>Pseudomonadota</taxon>
        <taxon>Alphaproteobacteria</taxon>
        <taxon>Sphingomonadales</taxon>
        <taxon>Sphingomonadaceae</taxon>
        <taxon>Sphingobium</taxon>
    </lineage>
</organism>
<gene>
    <name evidence="6" type="ORF">FHS49_000161</name>
</gene>
<feature type="transmembrane region" description="Helical" evidence="5">
    <location>
        <begin position="20"/>
        <end position="41"/>
    </location>
</feature>
<dbReference type="Proteomes" id="UP000549617">
    <property type="component" value="Unassembled WGS sequence"/>
</dbReference>
<keyword evidence="4 5" id="KW-0472">Membrane</keyword>
<evidence type="ECO:0000313" key="7">
    <source>
        <dbReference type="Proteomes" id="UP000549617"/>
    </source>
</evidence>
<evidence type="ECO:0000256" key="5">
    <source>
        <dbReference type="SAM" id="Phobius"/>
    </source>
</evidence>
<proteinExistence type="predicted"/>
<sequence length="226" mass="24245">MIRAFFLSLGQLSDPAILKVLAKVIALTLLIFILLGALLWFGVSRWIGTDFWAGESDLYGLAALTGLAVFGGTWLFFRAVAVAVMGLFADGVVAAVERRHYPAVASDARNPSMSLSLRMGLASMLRAILFNLLALPLYVLLLVTGVGTIALFALVNALLLGRDLGEMVAVRHMDAGAVRGWLETTRTQRLVLGLVVTGLFVVPFVNLLAPVIGAAMATHLYHGKRI</sequence>
<evidence type="ECO:0000256" key="1">
    <source>
        <dbReference type="ARBA" id="ARBA00004141"/>
    </source>
</evidence>